<dbReference type="GO" id="GO:0009103">
    <property type="term" value="P:lipopolysaccharide biosynthetic process"/>
    <property type="evidence" value="ECO:0007669"/>
    <property type="project" value="TreeGrafter"/>
</dbReference>
<gene>
    <name evidence="3" type="ORF">B0H41_004481</name>
</gene>
<dbReference type="Gene3D" id="3.40.50.2000">
    <property type="entry name" value="Glycogen Phosphorylase B"/>
    <property type="match status" value="2"/>
</dbReference>
<dbReference type="EMBL" id="JABSWW010000001">
    <property type="protein sequence ID" value="NRT90802.1"/>
    <property type="molecule type" value="Genomic_DNA"/>
</dbReference>
<reference evidence="3" key="1">
    <citation type="submission" date="2020-05" db="EMBL/GenBank/DDBJ databases">
        <authorList>
            <person name="Brown S."/>
            <person name="Huntemann M."/>
            <person name="Clum A."/>
            <person name="Spunde A."/>
            <person name="Palaniappan K."/>
            <person name="Ritter S."/>
            <person name="Mikhailova N."/>
            <person name="Chen I.-M."/>
            <person name="Stamatis D."/>
            <person name="Reddy T."/>
            <person name="O'Malley R."/>
            <person name="Daum C."/>
            <person name="Shapiro N."/>
            <person name="Ivanova N."/>
            <person name="Kyrpides N."/>
            <person name="Woyke T."/>
        </authorList>
    </citation>
    <scope>NUCLEOTIDE SEQUENCE</scope>
    <source>
        <strain evidence="3">DJ080</strain>
    </source>
</reference>
<protein>
    <submittedName>
        <fullName evidence="3">Glycosyltransferase involved in cell wall biosynthesis</fullName>
    </submittedName>
</protein>
<feature type="domain" description="Glycosyl transferase family 1" evidence="2">
    <location>
        <begin position="174"/>
        <end position="328"/>
    </location>
</feature>
<dbReference type="AlphaFoldDB" id="A0AAX0B6T3"/>
<dbReference type="InterPro" id="IPR001296">
    <property type="entry name" value="Glyco_trans_1"/>
</dbReference>
<proteinExistence type="predicted"/>
<organism evidence="3 4">
    <name type="scientific">Clostridium beijerinckii</name>
    <name type="common">Clostridium MP</name>
    <dbReference type="NCBI Taxonomy" id="1520"/>
    <lineage>
        <taxon>Bacteria</taxon>
        <taxon>Bacillati</taxon>
        <taxon>Bacillota</taxon>
        <taxon>Clostridia</taxon>
        <taxon>Eubacteriales</taxon>
        <taxon>Clostridiaceae</taxon>
        <taxon>Clostridium</taxon>
    </lineage>
</organism>
<reference evidence="3" key="2">
    <citation type="journal article" date="2022" name="Nat. Biotechnol.">
        <title>Carbon-negative production of acetone and isopropanol by gas fermentation at industrial pilot scale.</title>
        <authorList>
            <person name="Liew F.E."/>
            <person name="Nogle R."/>
            <person name="Abdalla T."/>
            <person name="Rasor B.J."/>
            <person name="Canter C."/>
            <person name="Jensen R.O."/>
            <person name="Wang L."/>
            <person name="Strutz J."/>
            <person name="Chirania P."/>
            <person name="De Tissera S."/>
            <person name="Mueller A.P."/>
            <person name="Ruan Z."/>
            <person name="Gao A."/>
            <person name="Tran L."/>
            <person name="Engle N.L."/>
            <person name="Bromley J.C."/>
            <person name="Daniell J."/>
            <person name="Conrado R."/>
            <person name="Tschaplinski T.J."/>
            <person name="Giannone R.J."/>
            <person name="Hettich R.L."/>
            <person name="Karim A.S."/>
            <person name="Simpson S.D."/>
            <person name="Brown S.D."/>
            <person name="Leang C."/>
            <person name="Jewett M.C."/>
            <person name="Kopke M."/>
        </authorList>
    </citation>
    <scope>NUCLEOTIDE SEQUENCE</scope>
    <source>
        <strain evidence="3">DJ080</strain>
    </source>
</reference>
<name>A0AAX0B6T3_CLOBE</name>
<dbReference type="PANTHER" id="PTHR46401">
    <property type="entry name" value="GLYCOSYLTRANSFERASE WBBK-RELATED"/>
    <property type="match status" value="1"/>
</dbReference>
<evidence type="ECO:0000256" key="1">
    <source>
        <dbReference type="ARBA" id="ARBA00022679"/>
    </source>
</evidence>
<accession>A0AAX0B6T3</accession>
<evidence type="ECO:0000259" key="2">
    <source>
        <dbReference type="Pfam" id="PF00534"/>
    </source>
</evidence>
<sequence length="362" mass="42261">MKIYQIVPSLSYGDAIGNEVIAIDKVIRELGYNTMTFSDYIDSRINIEATIYDKNTFTSQLTNKDIIIYHKAIGSHFSDEIKDFKCKKIMIYHNMTPKEFFLQYNKKTALALENGIKQLEDLKGYIDYILADSEYNKLELEEMGFKCGIDVQPLVINFEDYNKKPNEDIINQYSSGTNIIFTGRIAPNKKQEDIIKVFYYYKNYVDKDARLFLIGSYNGTEKYYAKLRGFVKKLKLTDVYFTGHIPFKDIIAYYKIADVFLCMSEHEGFCVPLLESMYFNVPIIAFNSSAISYTLGDSGILLNNKNYIEYSEVIRKIMQDNTYKQELIGKQKSNLQKFRKSFTVEMFKNNLNKFISDMEQEK</sequence>
<dbReference type="RefSeq" id="WP_173711679.1">
    <property type="nucleotide sequence ID" value="NZ_JABSWW010000001.1"/>
</dbReference>
<evidence type="ECO:0000313" key="3">
    <source>
        <dbReference type="EMBL" id="NRT90802.1"/>
    </source>
</evidence>
<dbReference type="Proteomes" id="UP001193748">
    <property type="component" value="Unassembled WGS sequence"/>
</dbReference>
<dbReference type="PANTHER" id="PTHR46401:SF2">
    <property type="entry name" value="GLYCOSYLTRANSFERASE WBBK-RELATED"/>
    <property type="match status" value="1"/>
</dbReference>
<evidence type="ECO:0000313" key="4">
    <source>
        <dbReference type="Proteomes" id="UP001193748"/>
    </source>
</evidence>
<dbReference type="GO" id="GO:0016757">
    <property type="term" value="F:glycosyltransferase activity"/>
    <property type="evidence" value="ECO:0007669"/>
    <property type="project" value="InterPro"/>
</dbReference>
<keyword evidence="1" id="KW-0808">Transferase</keyword>
<comment type="caution">
    <text evidence="3">The sequence shown here is derived from an EMBL/GenBank/DDBJ whole genome shotgun (WGS) entry which is preliminary data.</text>
</comment>
<dbReference type="SUPFAM" id="SSF53756">
    <property type="entry name" value="UDP-Glycosyltransferase/glycogen phosphorylase"/>
    <property type="match status" value="1"/>
</dbReference>
<dbReference type="Pfam" id="PF00534">
    <property type="entry name" value="Glycos_transf_1"/>
    <property type="match status" value="1"/>
</dbReference>